<dbReference type="PANTHER" id="PTHR16305">
    <property type="entry name" value="TESTICULAR SOLUBLE ADENYLYL CYCLASE"/>
    <property type="match status" value="1"/>
</dbReference>
<evidence type="ECO:0000256" key="1">
    <source>
        <dbReference type="ARBA" id="ARBA00022741"/>
    </source>
</evidence>
<dbReference type="InterPro" id="IPR011990">
    <property type="entry name" value="TPR-like_helical_dom_sf"/>
</dbReference>
<evidence type="ECO:0000313" key="6">
    <source>
        <dbReference type="Proteomes" id="UP000291469"/>
    </source>
</evidence>
<dbReference type="Gene3D" id="3.40.50.300">
    <property type="entry name" value="P-loop containing nucleotide triphosphate hydrolases"/>
    <property type="match status" value="1"/>
</dbReference>
<dbReference type="SUPFAM" id="SSF48452">
    <property type="entry name" value="TPR-like"/>
    <property type="match status" value="1"/>
</dbReference>
<dbReference type="InterPro" id="IPR003593">
    <property type="entry name" value="AAA+_ATPase"/>
</dbReference>
<proteinExistence type="predicted"/>
<keyword evidence="1" id="KW-0547">Nucleotide-binding</keyword>
<dbReference type="GO" id="GO:0005524">
    <property type="term" value="F:ATP binding"/>
    <property type="evidence" value="ECO:0007669"/>
    <property type="project" value="UniProtKB-KW"/>
</dbReference>
<feature type="region of interest" description="Disordered" evidence="3">
    <location>
        <begin position="979"/>
        <end position="999"/>
    </location>
</feature>
<protein>
    <recommendedName>
        <fullName evidence="4">AAA+ ATPase domain-containing protein</fullName>
    </recommendedName>
</protein>
<dbReference type="OrthoDB" id="134712at2"/>
<name>A0A411YB86_9ACTN</name>
<reference evidence="5 6" key="1">
    <citation type="submission" date="2019-01" db="EMBL/GenBank/DDBJ databases">
        <title>Egibacter rhizosphaerae EGI 80759T.</title>
        <authorList>
            <person name="Chen D.-D."/>
            <person name="Tian Y."/>
            <person name="Jiao J.-Y."/>
            <person name="Zhang X.-T."/>
            <person name="Zhang Y.-G."/>
            <person name="Zhang Y."/>
            <person name="Xiao M."/>
            <person name="Shu W.-S."/>
            <person name="Li W.-J."/>
        </authorList>
    </citation>
    <scope>NUCLEOTIDE SEQUENCE [LARGE SCALE GENOMIC DNA]</scope>
    <source>
        <strain evidence="5 6">EGI 80759</strain>
    </source>
</reference>
<dbReference type="PANTHER" id="PTHR16305:SF28">
    <property type="entry name" value="GUANYLATE CYCLASE DOMAIN-CONTAINING PROTEIN"/>
    <property type="match status" value="1"/>
</dbReference>
<dbReference type="EMBL" id="CP036402">
    <property type="protein sequence ID" value="QBI18470.1"/>
    <property type="molecule type" value="Genomic_DNA"/>
</dbReference>
<evidence type="ECO:0000256" key="2">
    <source>
        <dbReference type="ARBA" id="ARBA00022840"/>
    </source>
</evidence>
<keyword evidence="2" id="KW-0067">ATP-binding</keyword>
<evidence type="ECO:0000259" key="4">
    <source>
        <dbReference type="SMART" id="SM00382"/>
    </source>
</evidence>
<feature type="compositionally biased region" description="Basic and acidic residues" evidence="3">
    <location>
        <begin position="979"/>
        <end position="988"/>
    </location>
</feature>
<dbReference type="KEGG" id="erz:ER308_02075"/>
<dbReference type="GO" id="GO:0004016">
    <property type="term" value="F:adenylate cyclase activity"/>
    <property type="evidence" value="ECO:0007669"/>
    <property type="project" value="TreeGrafter"/>
</dbReference>
<dbReference type="GO" id="GO:0005737">
    <property type="term" value="C:cytoplasm"/>
    <property type="evidence" value="ECO:0007669"/>
    <property type="project" value="TreeGrafter"/>
</dbReference>
<keyword evidence="6" id="KW-1185">Reference proteome</keyword>
<dbReference type="InterPro" id="IPR041664">
    <property type="entry name" value="AAA_16"/>
</dbReference>
<dbReference type="RefSeq" id="WP_131153468.1">
    <property type="nucleotide sequence ID" value="NZ_CP036402.1"/>
</dbReference>
<dbReference type="Gene3D" id="1.25.40.10">
    <property type="entry name" value="Tetratricopeptide repeat domain"/>
    <property type="match status" value="1"/>
</dbReference>
<sequence length="1129" mass="121270">MASTSDPGRERRAVFVGREPEQAELLAAVEGPPAQRPELFLVTGAPGIGKTALADQVAVHAGERGLRVLRARCWEDSSSPPYWPWTQLLRNLAVTDEPNGLPAPTVRGASLLARILPELADERPDPADAPSVADTGSDRFRLFDEIAALLAAAAAEQPLLLLIDDLHAADEASLHLLRFLVREDRVGGVVIVASAREIQGGPEATGMLGELVREGQVVPLAGLGLSEVARLVEQQTGITPAEGKVAAIFEVTEGNPLFVREVTRLLAATEPLHVPGRVTPPVPDSVRAVIRRRLSPLSADAIRALSAAAVVGRDFDLALAGPATGLPHDHVVAALSHSARLGIITVDEAAGRYRFTHPLFREVIYEDLPLGAHAELHLAVGEALEGRGLDADVEALAHHFAHAAATGAAAKALRYSWRAGDAAMASLAYEDAARQYGRALEAATLADAGEDEHCTLLLRLGHARACAGDYPAAKETFRRAAECARRLGTAWQLAEAALGFGEPQVQSGVSDRELRALLEEALAGVEAGALRARLLARLSLELTFASEAAAQGQLSREAVDLAREAGDAAALGAALRARWMAVWGPDGLQERLSLSHEMRELAVSTGDTALELVALARRITCWVEAGDVRAAEDDLAAHARLADEARMPYHRWTAASLEAMRALLTGRLEAAEERAARALDLGAGRPDAAHAHGNQLTVIRWEQGRLGELHATWRRLVEQFPRLGWARGWLALAEVERGHGAEARQQLHRLSEDLPEQPRDGLWLPTAAVAALAAHELDDRHAAARLSPLLDAYTDRVVAVGMPHPVVCLGSVWLFRALLAAVLADADTDALFSRAATANAQLEARTWQARTACAHAQVLLARGDERERVQERLREARDLAGAAGLPAVLARLAALEADSARSDDAPEIPGTADVAPVEAAADRVDAPAAPAEQFRREGDYWTIAFDGMLVRLRDTKGLGYLARLLANPGRELHAIDLERTEAPPDARRSAPSADDDLTARRDLGDAGALLDEQAKAAYRARLAELEADLEEAERHHDPERASRAREEFDFLTSELTRAVGLGGRDRHAASHTERARLNVTRAIRAAMAKIADTHPTLGEHLRATVRTGTYCSYTPDPRAPIRWNHPAET</sequence>
<evidence type="ECO:0000313" key="5">
    <source>
        <dbReference type="EMBL" id="QBI18470.1"/>
    </source>
</evidence>
<gene>
    <name evidence="5" type="ORF">ER308_02075</name>
</gene>
<dbReference type="Pfam" id="PF13191">
    <property type="entry name" value="AAA_16"/>
    <property type="match status" value="1"/>
</dbReference>
<dbReference type="SUPFAM" id="SSF52540">
    <property type="entry name" value="P-loop containing nucleoside triphosphate hydrolases"/>
    <property type="match status" value="1"/>
</dbReference>
<dbReference type="Proteomes" id="UP000291469">
    <property type="component" value="Chromosome"/>
</dbReference>
<dbReference type="SMART" id="SM00382">
    <property type="entry name" value="AAA"/>
    <property type="match status" value="1"/>
</dbReference>
<organism evidence="5 6">
    <name type="scientific">Egibacter rhizosphaerae</name>
    <dbReference type="NCBI Taxonomy" id="1670831"/>
    <lineage>
        <taxon>Bacteria</taxon>
        <taxon>Bacillati</taxon>
        <taxon>Actinomycetota</taxon>
        <taxon>Nitriliruptoria</taxon>
        <taxon>Egibacterales</taxon>
        <taxon>Egibacteraceae</taxon>
        <taxon>Egibacter</taxon>
    </lineage>
</organism>
<evidence type="ECO:0000256" key="3">
    <source>
        <dbReference type="SAM" id="MobiDB-lite"/>
    </source>
</evidence>
<dbReference type="AlphaFoldDB" id="A0A411YB86"/>
<accession>A0A411YB86</accession>
<dbReference type="InterPro" id="IPR027417">
    <property type="entry name" value="P-loop_NTPase"/>
</dbReference>
<feature type="domain" description="AAA+ ATPase" evidence="4">
    <location>
        <begin position="36"/>
        <end position="300"/>
    </location>
</feature>